<dbReference type="InterPro" id="IPR048304">
    <property type="entry name" value="UbiD_Rift_dom"/>
</dbReference>
<comment type="caution">
    <text evidence="13">The sequence shown here is derived from an EMBL/GenBank/DDBJ whole genome shotgun (WGS) entry which is preliminary data.</text>
</comment>
<comment type="pathway">
    <text evidence="4">Cofactor biosynthesis; ubiquinone biosynthesis.</text>
</comment>
<dbReference type="GO" id="GO:0006744">
    <property type="term" value="P:ubiquinone biosynthetic process"/>
    <property type="evidence" value="ECO:0007669"/>
    <property type="project" value="UniProtKB-UniPathway"/>
</dbReference>
<dbReference type="GO" id="GO:0005886">
    <property type="term" value="C:plasma membrane"/>
    <property type="evidence" value="ECO:0007669"/>
    <property type="project" value="UniProtKB-SubCell"/>
</dbReference>
<dbReference type="PANTHER" id="PTHR30108:SF17">
    <property type="entry name" value="FERULIC ACID DECARBOXYLASE 1"/>
    <property type="match status" value="1"/>
</dbReference>
<sequence>MSFKDLRDFIAHLEKEGKLKRISHPVDPDYEMTEISDRTLRAGGPALLFENPIGYDMPVLTNLFGTPERVAIGMGRQDVKELREVGKLLAYLKEPEPPKGFKDALDKLPVFKQVLNMPAKRLRKAACQEIVWQGDDVDLDKVPVMSCWSGDVAPLLTWGLTVTKGPNKKRQNLGIYRQQKIAKNKIIMRWLAHRGGALDLRDWMETNPGEPFPVSVAFGADPATILGAVTPVPDTLSEYAFAGLLRGSKTEVVKSISNNLEVPASAEIVMEGYIDPNEFADEGPYGDHTGYYNEKEKHHVFTITHITMRKEPIYHSTYTGRPPDEPAVLGVALNEVFVPILQKQFPEIEDFYLPPEGCSYRMAVVTMKKQYPGHAKRVMMGVWSFLRQFMYTKFVVVCDEKVDARNWDDVVKAMTEHMDPVRDTLFIENTPIDSLDFASPVVGLGSKMGLDATIKWEAELVGSKLGGEQSPQLTQSELDTFIAQNPEVVDIYIPSTAANNSFAIVTMKKELAGQSQQLAEKVELFLQERGAPKFIVVCDNDVNAKDWNDIIWAITTRMDPARDTKQVSTLEENSSRLVLDATNKVEGEEVVREWGTPIKKDPQLVAKIDAFWDKLGIL</sequence>
<evidence type="ECO:0000313" key="14">
    <source>
        <dbReference type="Proteomes" id="UP000297753"/>
    </source>
</evidence>
<feature type="domain" description="3-octaprenyl-4-hydroxybenzoate carboxy-lyase-like Rift-related" evidence="10">
    <location>
        <begin position="123"/>
        <end position="322"/>
    </location>
</feature>
<comment type="subcellular location">
    <subcellularLocation>
        <location evidence="3">Cell membrane</location>
        <topology evidence="3">Peripheral membrane protein</topology>
    </subcellularLocation>
</comment>
<dbReference type="RefSeq" id="WP_134835798.1">
    <property type="nucleotide sequence ID" value="NZ_SATR01000017.1"/>
</dbReference>
<feature type="domain" description="3-octaprenyl-4-hydroxybenzoate carboxy-lyase-like C-terminal" evidence="12">
    <location>
        <begin position="480"/>
        <end position="566"/>
    </location>
</feature>
<comment type="similarity">
    <text evidence="5">Belongs to the UbiD family.</text>
</comment>
<proteinExistence type="inferred from homology"/>
<comment type="function">
    <text evidence="2">Catalyzes the decarboxylation of 3-octaprenyl-4-hydroxy benzoate to 2-octaprenylphenol.</text>
</comment>
<evidence type="ECO:0000256" key="7">
    <source>
        <dbReference type="ARBA" id="ARBA00018597"/>
    </source>
</evidence>
<dbReference type="AlphaFoldDB" id="A0A4Y8WEF0"/>
<keyword evidence="13" id="KW-0456">Lyase</keyword>
<organism evidence="13 14">
    <name type="scientific">Vibrio ouci</name>
    <dbReference type="NCBI Taxonomy" id="2499078"/>
    <lineage>
        <taxon>Bacteria</taxon>
        <taxon>Pseudomonadati</taxon>
        <taxon>Pseudomonadota</taxon>
        <taxon>Gammaproteobacteria</taxon>
        <taxon>Vibrionales</taxon>
        <taxon>Vibrionaceae</taxon>
        <taxon>Vibrio</taxon>
    </lineage>
</organism>
<gene>
    <name evidence="13" type="ORF">ELS82_12730</name>
</gene>
<dbReference type="SUPFAM" id="SSF143968">
    <property type="entry name" value="UbiD C-terminal domain-like"/>
    <property type="match status" value="2"/>
</dbReference>
<dbReference type="SUPFAM" id="SSF50475">
    <property type="entry name" value="FMN-binding split barrel"/>
    <property type="match status" value="1"/>
</dbReference>
<dbReference type="Gene3D" id="1.20.5.570">
    <property type="entry name" value="Single helix bin"/>
    <property type="match status" value="1"/>
</dbReference>
<evidence type="ECO:0000256" key="8">
    <source>
        <dbReference type="ARBA" id="ARBA00022688"/>
    </source>
</evidence>
<feature type="domain" description="3-octaprenyl-4-hydroxybenzoate carboxy-lyase-like N-terminal" evidence="11">
    <location>
        <begin position="10"/>
        <end position="88"/>
    </location>
</feature>
<dbReference type="Pfam" id="PF20696">
    <property type="entry name" value="UbiD_C"/>
    <property type="match status" value="2"/>
</dbReference>
<evidence type="ECO:0000313" key="13">
    <source>
        <dbReference type="EMBL" id="TFH91330.1"/>
    </source>
</evidence>
<accession>A0A4Y8WEF0</accession>
<dbReference type="OrthoDB" id="9809841at2"/>
<evidence type="ECO:0000259" key="12">
    <source>
        <dbReference type="Pfam" id="PF20696"/>
    </source>
</evidence>
<dbReference type="PANTHER" id="PTHR30108">
    <property type="entry name" value="3-OCTAPRENYL-4-HYDROXYBENZOATE CARBOXY-LYASE-RELATED"/>
    <property type="match status" value="1"/>
</dbReference>
<evidence type="ECO:0000256" key="9">
    <source>
        <dbReference type="ARBA" id="ARBA00030393"/>
    </source>
</evidence>
<reference evidence="13 14" key="1">
    <citation type="submission" date="2019-01" db="EMBL/GenBank/DDBJ databases">
        <title>Vibrio BEI176 sp. nov, a marine bacterium isolated from China: eastern marignal seas.</title>
        <authorList>
            <person name="Li B."/>
        </authorList>
    </citation>
    <scope>NUCLEOTIDE SEQUENCE [LARGE SCALE GENOMIC DNA]</scope>
    <source>
        <strain evidence="13 14">BEI176</strain>
    </source>
</reference>
<dbReference type="InterPro" id="IPR049381">
    <property type="entry name" value="UbiD-like_C"/>
</dbReference>
<dbReference type="UniPathway" id="UPA00232"/>
<name>A0A4Y8WEF0_9VIBR</name>
<dbReference type="InterPro" id="IPR049383">
    <property type="entry name" value="UbiD-like_N"/>
</dbReference>
<keyword evidence="8" id="KW-0831">Ubiquinone biosynthesis</keyword>
<evidence type="ECO:0000256" key="2">
    <source>
        <dbReference type="ARBA" id="ARBA00002811"/>
    </source>
</evidence>
<dbReference type="EMBL" id="SATR01000017">
    <property type="protein sequence ID" value="TFH91330.1"/>
    <property type="molecule type" value="Genomic_DNA"/>
</dbReference>
<evidence type="ECO:0000256" key="5">
    <source>
        <dbReference type="ARBA" id="ARBA00010021"/>
    </source>
</evidence>
<dbReference type="Pfam" id="PF20695">
    <property type="entry name" value="UbiD_N"/>
    <property type="match status" value="1"/>
</dbReference>
<dbReference type="InterPro" id="IPR002830">
    <property type="entry name" value="UbiD"/>
</dbReference>
<comment type="cofactor">
    <cofactor evidence="1">
        <name>a divalent metal cation</name>
        <dbReference type="ChEBI" id="CHEBI:60240"/>
    </cofactor>
</comment>
<evidence type="ECO:0000259" key="10">
    <source>
        <dbReference type="Pfam" id="PF01977"/>
    </source>
</evidence>
<evidence type="ECO:0000256" key="6">
    <source>
        <dbReference type="ARBA" id="ARBA00011643"/>
    </source>
</evidence>
<dbReference type="Gene3D" id="3.40.1670.10">
    <property type="entry name" value="UbiD C-terminal domain-like"/>
    <property type="match status" value="2"/>
</dbReference>
<dbReference type="GO" id="GO:0008694">
    <property type="term" value="F:4-hydroxy-3-polyprenylbenzoate decarboxylase activity"/>
    <property type="evidence" value="ECO:0007669"/>
    <property type="project" value="TreeGrafter"/>
</dbReference>
<dbReference type="FunFam" id="3.40.1670.10:FF:000001">
    <property type="entry name" value="3-octaprenyl-4-hydroxybenzoate carboxy-lyase"/>
    <property type="match status" value="1"/>
</dbReference>
<dbReference type="Proteomes" id="UP000297753">
    <property type="component" value="Unassembled WGS sequence"/>
</dbReference>
<dbReference type="NCBIfam" id="NF008175">
    <property type="entry name" value="PRK10922.1"/>
    <property type="match status" value="1"/>
</dbReference>
<evidence type="ECO:0000256" key="1">
    <source>
        <dbReference type="ARBA" id="ARBA00001968"/>
    </source>
</evidence>
<comment type="subunit">
    <text evidence="6">Homohexamer.</text>
</comment>
<dbReference type="NCBIfam" id="TIGR00148">
    <property type="entry name" value="UbiD family decarboxylase"/>
    <property type="match status" value="1"/>
</dbReference>
<evidence type="ECO:0000256" key="4">
    <source>
        <dbReference type="ARBA" id="ARBA00004749"/>
    </source>
</evidence>
<keyword evidence="14" id="KW-1185">Reference proteome</keyword>
<feature type="domain" description="3-octaprenyl-4-hydroxybenzoate carboxy-lyase-like C-terminal" evidence="12">
    <location>
        <begin position="328"/>
        <end position="452"/>
    </location>
</feature>
<dbReference type="Pfam" id="PF01977">
    <property type="entry name" value="UbiD"/>
    <property type="match status" value="1"/>
</dbReference>
<protein>
    <recommendedName>
        <fullName evidence="7">3-octaprenyl-4-hydroxybenzoate carboxy-lyase</fullName>
    </recommendedName>
    <alternativeName>
        <fullName evidence="9">Polyprenyl p-hydroxybenzoate decarboxylase</fullName>
    </alternativeName>
</protein>
<dbReference type="GO" id="GO:0005829">
    <property type="term" value="C:cytosol"/>
    <property type="evidence" value="ECO:0007669"/>
    <property type="project" value="TreeGrafter"/>
</dbReference>
<evidence type="ECO:0000259" key="11">
    <source>
        <dbReference type="Pfam" id="PF20695"/>
    </source>
</evidence>
<evidence type="ECO:0000256" key="3">
    <source>
        <dbReference type="ARBA" id="ARBA00004202"/>
    </source>
</evidence>